<dbReference type="RefSeq" id="WP_131479307.1">
    <property type="nucleotide sequence ID" value="NZ_SJDL01000004.1"/>
</dbReference>
<dbReference type="Gene3D" id="2.60.40.3940">
    <property type="match status" value="1"/>
</dbReference>
<evidence type="ECO:0000313" key="2">
    <source>
        <dbReference type="EMBL" id="TBW58567.1"/>
    </source>
</evidence>
<gene>
    <name evidence="2" type="ORF">EZI54_04060</name>
</gene>
<name>A0ABY1ZPA7_9GAMM</name>
<dbReference type="Pfam" id="PF21882">
    <property type="entry name" value="Gp53-like_C"/>
    <property type="match status" value="1"/>
</dbReference>
<protein>
    <recommendedName>
        <fullName evidence="1">Putative tail fiber protein gp53-like C-terminal domain-containing protein</fullName>
    </recommendedName>
</protein>
<feature type="domain" description="Putative tail fiber protein gp53-like C-terminal" evidence="1">
    <location>
        <begin position="181"/>
        <end position="263"/>
    </location>
</feature>
<accession>A0ABY1ZPA7</accession>
<dbReference type="EMBL" id="SJDL01000004">
    <property type="protein sequence ID" value="TBW58567.1"/>
    <property type="molecule type" value="Genomic_DNA"/>
</dbReference>
<dbReference type="Proteomes" id="UP000313645">
    <property type="component" value="Unassembled WGS sequence"/>
</dbReference>
<organism evidence="2 3">
    <name type="scientific">Marinobacter halodurans</name>
    <dbReference type="NCBI Taxonomy" id="2528979"/>
    <lineage>
        <taxon>Bacteria</taxon>
        <taxon>Pseudomonadati</taxon>
        <taxon>Pseudomonadota</taxon>
        <taxon>Gammaproteobacteria</taxon>
        <taxon>Pseudomonadales</taxon>
        <taxon>Marinobacteraceae</taxon>
        <taxon>Marinobacter</taxon>
    </lineage>
</organism>
<evidence type="ECO:0000313" key="3">
    <source>
        <dbReference type="Proteomes" id="UP000313645"/>
    </source>
</evidence>
<evidence type="ECO:0000259" key="1">
    <source>
        <dbReference type="Pfam" id="PF21882"/>
    </source>
</evidence>
<keyword evidence="3" id="KW-1185">Reference proteome</keyword>
<reference evidence="2 3" key="1">
    <citation type="submission" date="2019-02" db="EMBL/GenBank/DDBJ databases">
        <title>Marinobacter halodurans sp. nov., a marine bacterium isolated from sea tidal flat.</title>
        <authorList>
            <person name="Yoo Y."/>
            <person name="Lee D.W."/>
            <person name="Kim B.S."/>
            <person name="Kim J.-J."/>
        </authorList>
    </citation>
    <scope>NUCLEOTIDE SEQUENCE [LARGE SCALE GENOMIC DNA]</scope>
    <source>
        <strain evidence="2 3">YJ-S3-2</strain>
    </source>
</reference>
<sequence length="263" mass="26644">MLAQYFNMLQRELLAILTAGGVVPDINTEDQVLAAIQRLAGRGVTTVTNADSPKALTVAEAGLVLVDASAGDVTLQLPAADSDAGLGYTIARTDSSANVVTVTPDGTNPDTIEGAASLSLTVSRRVVLSADGGTDWKSPMLVATDAEAQAFAPGRLIDGAALAAAFGGGNQGLSVNGYQVLPGGLILQWGSAQLTGGSPYTATLPVVYPVKGLFAGGNWNSSAITGGSTAKGTFAFKLNVDSVVISPLDASGNFSVFWFSLGH</sequence>
<proteinExistence type="predicted"/>
<dbReference type="InterPro" id="IPR054075">
    <property type="entry name" value="Gp53-like_C"/>
</dbReference>
<comment type="caution">
    <text evidence="2">The sequence shown here is derived from an EMBL/GenBank/DDBJ whole genome shotgun (WGS) entry which is preliminary data.</text>
</comment>